<protein>
    <submittedName>
        <fullName evidence="2">PhzF family phenazine biosynthesis protein</fullName>
    </submittedName>
</protein>
<dbReference type="PANTHER" id="PTHR13774">
    <property type="entry name" value="PHENAZINE BIOSYNTHESIS PROTEIN"/>
    <property type="match status" value="1"/>
</dbReference>
<dbReference type="InterPro" id="IPR003719">
    <property type="entry name" value="Phenazine_PhzF-like"/>
</dbReference>
<dbReference type="PANTHER" id="PTHR13774:SF32">
    <property type="entry name" value="ANTISENSE-ENHANCING SEQUENCE 1"/>
    <property type="match status" value="1"/>
</dbReference>
<dbReference type="Pfam" id="PF02567">
    <property type="entry name" value="PhzC-PhzF"/>
    <property type="match status" value="1"/>
</dbReference>
<dbReference type="SUPFAM" id="SSF54506">
    <property type="entry name" value="Diaminopimelate epimerase-like"/>
    <property type="match status" value="1"/>
</dbReference>
<comment type="caution">
    <text evidence="2">The sequence shown here is derived from an EMBL/GenBank/DDBJ whole genome shotgun (WGS) entry which is preliminary data.</text>
</comment>
<evidence type="ECO:0000313" key="2">
    <source>
        <dbReference type="EMBL" id="MEA9357274.1"/>
    </source>
</evidence>
<reference evidence="2 3" key="1">
    <citation type="submission" date="2023-11" db="EMBL/GenBank/DDBJ databases">
        <title>A Novel Polar Bacteriovorax (B. antarcticus) Isolated from the Biocrust in Antarctica.</title>
        <authorList>
            <person name="Mun W."/>
            <person name="Choi S.Y."/>
            <person name="Mitchell R.J."/>
        </authorList>
    </citation>
    <scope>NUCLEOTIDE SEQUENCE [LARGE SCALE GENOMIC DNA]</scope>
    <source>
        <strain evidence="2 3">PP10</strain>
    </source>
</reference>
<gene>
    <name evidence="2" type="ORF">SHI21_13700</name>
</gene>
<dbReference type="NCBIfam" id="TIGR00654">
    <property type="entry name" value="PhzF_family"/>
    <property type="match status" value="1"/>
</dbReference>
<name>A0ABU5VW46_9BACT</name>
<organism evidence="2 3">
    <name type="scientific">Bacteriovorax antarcticus</name>
    <dbReference type="NCBI Taxonomy" id="3088717"/>
    <lineage>
        <taxon>Bacteria</taxon>
        <taxon>Pseudomonadati</taxon>
        <taxon>Bdellovibrionota</taxon>
        <taxon>Bacteriovoracia</taxon>
        <taxon>Bacteriovoracales</taxon>
        <taxon>Bacteriovoracaceae</taxon>
        <taxon>Bacteriovorax</taxon>
    </lineage>
</organism>
<dbReference type="PIRSF" id="PIRSF016184">
    <property type="entry name" value="PhzC_PhzF"/>
    <property type="match status" value="1"/>
</dbReference>
<evidence type="ECO:0000256" key="1">
    <source>
        <dbReference type="ARBA" id="ARBA00008270"/>
    </source>
</evidence>
<comment type="similarity">
    <text evidence="1">Belongs to the PhzF family.</text>
</comment>
<dbReference type="EMBL" id="JAYGJQ010000002">
    <property type="protein sequence ID" value="MEA9357274.1"/>
    <property type="molecule type" value="Genomic_DNA"/>
</dbReference>
<proteinExistence type="inferred from homology"/>
<dbReference type="Proteomes" id="UP001302274">
    <property type="component" value="Unassembled WGS sequence"/>
</dbReference>
<sequence>MFLEDKKYFQVDVFGKSGMKGNPVAVFFGGKDLSTEEMQKIATWMNLSETTFVLPPTNPKADYKLRIFDPLSEMKFAGHPTLGSAKAFLAAGHASKDSQKLIQECQLGLIDVFISSDDILSFELPSASLIEINKEVKREFADALKISHEMGDLLLLVDVGARWVTGELKSKEELLNLKPDMPQLAAVSDFLGVDGVTLFAKDQNDNGPIEVRSFAPAMNVNEDPVCGSGNASVGFYILKNKLAIGPKYTSQQGRAMGRNGELKIELIGERVRVGGQTKVWLKGEYSTDDLNG</sequence>
<dbReference type="RefSeq" id="WP_323577213.1">
    <property type="nucleotide sequence ID" value="NZ_JAYGJQ010000002.1"/>
</dbReference>
<keyword evidence="3" id="KW-1185">Reference proteome</keyword>
<dbReference type="Gene3D" id="3.10.310.10">
    <property type="entry name" value="Diaminopimelate Epimerase, Chain A, domain 1"/>
    <property type="match status" value="2"/>
</dbReference>
<accession>A0ABU5VW46</accession>
<evidence type="ECO:0000313" key="3">
    <source>
        <dbReference type="Proteomes" id="UP001302274"/>
    </source>
</evidence>